<dbReference type="RefSeq" id="WP_162423855.1">
    <property type="nucleotide sequence ID" value="NZ_WVIE01000015.1"/>
</dbReference>
<accession>A0A8J7Z5N3</accession>
<evidence type="ECO:0000313" key="3">
    <source>
        <dbReference type="Proteomes" id="UP000646053"/>
    </source>
</evidence>
<evidence type="ECO:0000256" key="1">
    <source>
        <dbReference type="SAM" id="MobiDB-lite"/>
    </source>
</evidence>
<dbReference type="Proteomes" id="UP000646053">
    <property type="component" value="Unassembled WGS sequence"/>
</dbReference>
<evidence type="ECO:0000313" key="2">
    <source>
        <dbReference type="EMBL" id="NDJ18326.1"/>
    </source>
</evidence>
<feature type="region of interest" description="Disordered" evidence="1">
    <location>
        <begin position="51"/>
        <end position="71"/>
    </location>
</feature>
<sequence>MMNGAAIAGGIVNRGLAISGIIALYSSPAIAQIAQFYSPIYSPSHHPSRSSLSIPSSYPKSQLGQESQLGKPNFDFENGASAVPPVIFDQVAPTVEELSDPSFSPDFAPLGSQILLIIPSDLGTKRTVISPGVVVRDSAPRSQSNFPIPRVNSTQQFSRITIVGSSRSTGILDQQLLQATCSQNWQQAILVVDQALQSAPPAASPYRTTLQAYRDRLQSLASRQTFVPDWQQRCSGS</sequence>
<dbReference type="AlphaFoldDB" id="A0A8J7Z5N3"/>
<reference evidence="2" key="1">
    <citation type="submission" date="2019-12" db="EMBL/GenBank/DDBJ databases">
        <title>High-Quality draft genome sequences of three cyanobacteria isolated from the limestone walls of the Old Cathedral of Coimbra.</title>
        <authorList>
            <person name="Tiago I."/>
            <person name="Soares F."/>
            <person name="Portugal A."/>
        </authorList>
    </citation>
    <scope>NUCLEOTIDE SEQUENCE</scope>
    <source>
        <strain evidence="2">A</strain>
    </source>
</reference>
<feature type="compositionally biased region" description="Low complexity" evidence="1">
    <location>
        <begin position="51"/>
        <end position="61"/>
    </location>
</feature>
<organism evidence="2 3">
    <name type="scientific">Myxacorys almedinensis A</name>
    <dbReference type="NCBI Taxonomy" id="2690445"/>
    <lineage>
        <taxon>Bacteria</taxon>
        <taxon>Bacillati</taxon>
        <taxon>Cyanobacteriota</taxon>
        <taxon>Cyanophyceae</taxon>
        <taxon>Leptolyngbyales</taxon>
        <taxon>Leptolyngbyaceae</taxon>
        <taxon>Myxacorys</taxon>
        <taxon>Myxacorys almedinensis</taxon>
    </lineage>
</organism>
<keyword evidence="3" id="KW-1185">Reference proteome</keyword>
<dbReference type="EMBL" id="WVIE01000015">
    <property type="protein sequence ID" value="NDJ18326.1"/>
    <property type="molecule type" value="Genomic_DNA"/>
</dbReference>
<comment type="caution">
    <text evidence="2">The sequence shown here is derived from an EMBL/GenBank/DDBJ whole genome shotgun (WGS) entry which is preliminary data.</text>
</comment>
<gene>
    <name evidence="2" type="ORF">GS601_13670</name>
</gene>
<proteinExistence type="predicted"/>
<name>A0A8J7Z5N3_9CYAN</name>
<protein>
    <submittedName>
        <fullName evidence="2">Uncharacterized protein</fullName>
    </submittedName>
</protein>